<keyword evidence="3" id="KW-1185">Reference proteome</keyword>
<evidence type="ECO:0000313" key="2">
    <source>
        <dbReference type="EMBL" id="PWW07837.1"/>
    </source>
</evidence>
<dbReference type="AlphaFoldDB" id="A0A317PZB8"/>
<accession>A0A317PZB8</accession>
<dbReference type="Pfam" id="PF07157">
    <property type="entry name" value="DNA_circ_N"/>
    <property type="match status" value="1"/>
</dbReference>
<dbReference type="InterPro" id="IPR009826">
    <property type="entry name" value="DNA_circ_N"/>
</dbReference>
<proteinExistence type="predicted"/>
<evidence type="ECO:0000259" key="1">
    <source>
        <dbReference type="Pfam" id="PF07157"/>
    </source>
</evidence>
<dbReference type="EMBL" id="QGTS01000008">
    <property type="protein sequence ID" value="PWW07837.1"/>
    <property type="molecule type" value="Genomic_DNA"/>
</dbReference>
<feature type="domain" description="DNA circulation N-terminal" evidence="1">
    <location>
        <begin position="7"/>
        <end position="93"/>
    </location>
</feature>
<reference evidence="2 3" key="1">
    <citation type="submission" date="2018-05" db="EMBL/GenBank/DDBJ databases">
        <title>Genomic Encyclopedia of Type Strains, Phase IV (KMG-IV): sequencing the most valuable type-strain genomes for metagenomic binning, comparative biology and taxonomic classification.</title>
        <authorList>
            <person name="Goeker M."/>
        </authorList>
    </citation>
    <scope>NUCLEOTIDE SEQUENCE [LARGE SCALE GENOMIC DNA]</scope>
    <source>
        <strain evidence="2 3">DSM 19579</strain>
    </source>
</reference>
<dbReference type="OrthoDB" id="378644at2"/>
<name>A0A317PZB8_9ENTR</name>
<organism evidence="2 3">
    <name type="scientific">Mangrovibacter plantisponsor</name>
    <dbReference type="NCBI Taxonomy" id="451513"/>
    <lineage>
        <taxon>Bacteria</taxon>
        <taxon>Pseudomonadati</taxon>
        <taxon>Pseudomonadota</taxon>
        <taxon>Gammaproteobacteria</taxon>
        <taxon>Enterobacterales</taxon>
        <taxon>Enterobacteriaceae</taxon>
        <taxon>Mangrovibacter</taxon>
    </lineage>
</organism>
<dbReference type="Proteomes" id="UP000246744">
    <property type="component" value="Unassembled WGS sequence"/>
</dbReference>
<comment type="caution">
    <text evidence="2">The sequence shown here is derived from an EMBL/GenBank/DDBJ whole genome shotgun (WGS) entry which is preliminary data.</text>
</comment>
<sequence length="439" mass="47542">MSWTDNLQDASLRGVPFKVDEDEATFGRRTQTHEYPGRDKPWVEDLGRATRRFSVQAYLVGDNYFEQRNRLIEAIEKPGSCTLVHPYYGEMTVTVSDEARVSHARDEGRMCRVSFSFIETGELSFPSAGIATGTKLADSCSLLDDCISSAFSSFGLDGLSDFLQSGVLDDASAMMDTVTDAFKYVDSGISAASRLLQGDLSVLLMPPSSGMNFVNQLQTLWRAGTRLSGNTSDLIAMVKGLSGVTLDSGLAPRGVWKTDSTTTQTRTTRSNMVAQAIRTTALSEAAYTVVSLPKSTTTVTTGQTAQVSHPAVTDILPDTDAGSVGVTTSVSTDETPSWDDLTAVREVLNTAIDQELTRVTDDTLFLALRQIRTDVNNDISARLEQSTRLAERTPVQVLPALVLAADWYDDAGREGDITARNGVIHPGFVPVKTLRVPSV</sequence>
<dbReference type="RefSeq" id="WP_110026517.1">
    <property type="nucleotide sequence ID" value="NZ_QGTS01000008.1"/>
</dbReference>
<evidence type="ECO:0000313" key="3">
    <source>
        <dbReference type="Proteomes" id="UP000246744"/>
    </source>
</evidence>
<protein>
    <submittedName>
        <fullName evidence="2">Prophage DNA circulation protein</fullName>
    </submittedName>
</protein>
<gene>
    <name evidence="2" type="ORF">DES37_108265</name>
</gene>